<dbReference type="EMBL" id="JH687551">
    <property type="protein sequence ID" value="EIN05192.1"/>
    <property type="molecule type" value="Genomic_DNA"/>
</dbReference>
<evidence type="ECO:0000313" key="2">
    <source>
        <dbReference type="Proteomes" id="UP000054196"/>
    </source>
</evidence>
<keyword evidence="2" id="KW-1185">Reference proteome</keyword>
<dbReference type="AlphaFoldDB" id="R7S5G3"/>
<sequence>MLEEPIDHNRRVRIVVSELINLEIIWSRLCRHSPGLSSPSAPTISAYLVPTLSNARVRNLALERDRGILPSFVPGRPVPTVETALAFHNAVGPCRGLDNLVQNSEGEWKAHTVLMMLDEISGHEEDQGGGYAYEERTVTWGEVRTREVEQIEREPEVVIRRCSVRIQ</sequence>
<dbReference type="GeneID" id="18879928"/>
<name>R7S5G3_PUNST</name>
<dbReference type="RefSeq" id="XP_007387595.1">
    <property type="nucleotide sequence ID" value="XM_007387533.1"/>
</dbReference>
<dbReference type="KEGG" id="psq:PUNSTDRAFT_137874"/>
<dbReference type="HOGENOM" id="CLU_1595372_0_0_1"/>
<evidence type="ECO:0000313" key="1">
    <source>
        <dbReference type="EMBL" id="EIN05192.1"/>
    </source>
</evidence>
<dbReference type="Proteomes" id="UP000054196">
    <property type="component" value="Unassembled WGS sequence"/>
</dbReference>
<dbReference type="OrthoDB" id="74360at2759"/>
<accession>R7S5G3</accession>
<proteinExistence type="predicted"/>
<reference evidence="2" key="1">
    <citation type="journal article" date="2012" name="Science">
        <title>The Paleozoic origin of enzymatic lignin decomposition reconstructed from 31 fungal genomes.</title>
        <authorList>
            <person name="Floudas D."/>
            <person name="Binder M."/>
            <person name="Riley R."/>
            <person name="Barry K."/>
            <person name="Blanchette R.A."/>
            <person name="Henrissat B."/>
            <person name="Martinez A.T."/>
            <person name="Otillar R."/>
            <person name="Spatafora J.W."/>
            <person name="Yadav J.S."/>
            <person name="Aerts A."/>
            <person name="Benoit I."/>
            <person name="Boyd A."/>
            <person name="Carlson A."/>
            <person name="Copeland A."/>
            <person name="Coutinho P.M."/>
            <person name="de Vries R.P."/>
            <person name="Ferreira P."/>
            <person name="Findley K."/>
            <person name="Foster B."/>
            <person name="Gaskell J."/>
            <person name="Glotzer D."/>
            <person name="Gorecki P."/>
            <person name="Heitman J."/>
            <person name="Hesse C."/>
            <person name="Hori C."/>
            <person name="Igarashi K."/>
            <person name="Jurgens J.A."/>
            <person name="Kallen N."/>
            <person name="Kersten P."/>
            <person name="Kohler A."/>
            <person name="Kuees U."/>
            <person name="Kumar T.K.A."/>
            <person name="Kuo A."/>
            <person name="LaButti K."/>
            <person name="Larrondo L.F."/>
            <person name="Lindquist E."/>
            <person name="Ling A."/>
            <person name="Lombard V."/>
            <person name="Lucas S."/>
            <person name="Lundell T."/>
            <person name="Martin R."/>
            <person name="McLaughlin D.J."/>
            <person name="Morgenstern I."/>
            <person name="Morin E."/>
            <person name="Murat C."/>
            <person name="Nagy L.G."/>
            <person name="Nolan M."/>
            <person name="Ohm R.A."/>
            <person name="Patyshakuliyeva A."/>
            <person name="Rokas A."/>
            <person name="Ruiz-Duenas F.J."/>
            <person name="Sabat G."/>
            <person name="Salamov A."/>
            <person name="Samejima M."/>
            <person name="Schmutz J."/>
            <person name="Slot J.C."/>
            <person name="St John F."/>
            <person name="Stenlid J."/>
            <person name="Sun H."/>
            <person name="Sun S."/>
            <person name="Syed K."/>
            <person name="Tsang A."/>
            <person name="Wiebenga A."/>
            <person name="Young D."/>
            <person name="Pisabarro A."/>
            <person name="Eastwood D.C."/>
            <person name="Martin F."/>
            <person name="Cullen D."/>
            <person name="Grigoriev I.V."/>
            <person name="Hibbett D.S."/>
        </authorList>
    </citation>
    <scope>NUCLEOTIDE SEQUENCE [LARGE SCALE GENOMIC DNA]</scope>
    <source>
        <strain evidence="2">HHB-11173 SS5</strain>
    </source>
</reference>
<gene>
    <name evidence="1" type="ORF">PUNSTDRAFT_137874</name>
</gene>
<organism evidence="1 2">
    <name type="scientific">Punctularia strigosozonata (strain HHB-11173)</name>
    <name type="common">White-rot fungus</name>
    <dbReference type="NCBI Taxonomy" id="741275"/>
    <lineage>
        <taxon>Eukaryota</taxon>
        <taxon>Fungi</taxon>
        <taxon>Dikarya</taxon>
        <taxon>Basidiomycota</taxon>
        <taxon>Agaricomycotina</taxon>
        <taxon>Agaricomycetes</taxon>
        <taxon>Corticiales</taxon>
        <taxon>Punctulariaceae</taxon>
        <taxon>Punctularia</taxon>
    </lineage>
</organism>
<protein>
    <submittedName>
        <fullName evidence="1">Uncharacterized protein</fullName>
    </submittedName>
</protein>